<dbReference type="AlphaFoldDB" id="A0A381VXI7"/>
<dbReference type="Gene3D" id="3.30.1050.10">
    <property type="entry name" value="SCP2 sterol-binding domain"/>
    <property type="match status" value="1"/>
</dbReference>
<dbReference type="InterPro" id="IPR001279">
    <property type="entry name" value="Metallo-B-lactamas"/>
</dbReference>
<dbReference type="Pfam" id="PF00753">
    <property type="entry name" value="Lactamase_B"/>
    <property type="match status" value="1"/>
</dbReference>
<dbReference type="Pfam" id="PF14863">
    <property type="entry name" value="Alkyl_sulf_dimr"/>
    <property type="match status" value="1"/>
</dbReference>
<dbReference type="Pfam" id="PF14864">
    <property type="entry name" value="Alkyl_sulf_C"/>
    <property type="match status" value="1"/>
</dbReference>
<dbReference type="PANTHER" id="PTHR43223:SF1">
    <property type="entry name" value="ALKYL_ARYL-SULFATASE BDS1"/>
    <property type="match status" value="1"/>
</dbReference>
<feature type="domain" description="Metallo-beta-lactamase" evidence="6">
    <location>
        <begin position="110"/>
        <end position="332"/>
    </location>
</feature>
<evidence type="ECO:0000256" key="5">
    <source>
        <dbReference type="SAM" id="MobiDB-lite"/>
    </source>
</evidence>
<evidence type="ECO:0000256" key="3">
    <source>
        <dbReference type="ARBA" id="ARBA00022833"/>
    </source>
</evidence>
<dbReference type="GO" id="GO:0046983">
    <property type="term" value="F:protein dimerization activity"/>
    <property type="evidence" value="ECO:0007669"/>
    <property type="project" value="InterPro"/>
</dbReference>
<dbReference type="SMART" id="SM00849">
    <property type="entry name" value="Lactamase_B"/>
    <property type="match status" value="1"/>
</dbReference>
<dbReference type="PANTHER" id="PTHR43223">
    <property type="entry name" value="ALKYL/ARYL-SULFATASE"/>
    <property type="match status" value="1"/>
</dbReference>
<dbReference type="InterPro" id="IPR029228">
    <property type="entry name" value="Alkyl_sulf_dimr"/>
</dbReference>
<dbReference type="Gene3D" id="1.25.40.880">
    <property type="entry name" value="Alkyl sulfatase, dimerisation domain"/>
    <property type="match status" value="1"/>
</dbReference>
<evidence type="ECO:0000259" key="6">
    <source>
        <dbReference type="SMART" id="SM00849"/>
    </source>
</evidence>
<name>A0A381VXI7_9ZZZZ</name>
<evidence type="ECO:0000313" key="7">
    <source>
        <dbReference type="EMBL" id="SVA45019.1"/>
    </source>
</evidence>
<gene>
    <name evidence="7" type="ORF">METZ01_LOCUS97873</name>
</gene>
<evidence type="ECO:0000256" key="2">
    <source>
        <dbReference type="ARBA" id="ARBA00022801"/>
    </source>
</evidence>
<dbReference type="InterPro" id="IPR052195">
    <property type="entry name" value="Bact_Alkyl/Aryl-Sulfatase"/>
</dbReference>
<dbReference type="Gene3D" id="3.60.15.30">
    <property type="entry name" value="Metallo-beta-lactamase domain"/>
    <property type="match status" value="1"/>
</dbReference>
<accession>A0A381VXI7</accession>
<dbReference type="FunFam" id="3.60.15.30:FF:000001">
    <property type="entry name" value="Alkyl/aryl-sulfatase BDS1"/>
    <property type="match status" value="1"/>
</dbReference>
<keyword evidence="2" id="KW-0378">Hydrolase</keyword>
<dbReference type="InterPro" id="IPR038536">
    <property type="entry name" value="Alkyl/aryl-sulf_dimr_sf"/>
</dbReference>
<dbReference type="EMBL" id="UINC01010089">
    <property type="protein sequence ID" value="SVA45019.1"/>
    <property type="molecule type" value="Genomic_DNA"/>
</dbReference>
<sequence length="640" mass="71062">MTNDPRSPKAAEAQTRTDLDAFTASLPPDDGSDAANVARGFIATRVEPVIEKLVPNPWIPISWDLSKSDFVHGPCPDTVNPALWRQAGFNAQHGLYEICDGFYQVRGFDTSSVTFIRGDQGWVVIDPLTTRESAAAAYELVTEHLGERLVTAVIYTHSHLDHYGGILGVVDQERLDAGEVPIVAPEGFLHEAVAENVVAAPVMGRRAMYQFGMLLPWSEHHHVDQGLGKGVSTGSSALVPPTIDITETGQELVLDGVRIEFQLTPESEAPAEMHFYFPDHRVLCMAENCTTTMHNVLTLRGALVRDALLWSRYIDEALDRWGDEAEVVFASHGWPHWGEDDVREYLVNQRDLYRWLHDQAMRLANLGFTPNEISARIELPPGLWADWRCHGYYGTVSHNVRAVYQRYLGWYDGHPSSLDPYEPTEAGRRYVDFMGGMDELLAKARKAFEVGDHRWVAEVLRHAVFADPTCEEARLLQADAFEQLGYRAESGPWRDVYLTGAQELRQGTLAVPAIQRPRTEVVRGMTLQQVFDLLAIRVDGPAATAIGHLAIDWRLPDTDEVARIELSNGTLHTKPGQAHAAPNATVTCDREALEEMVATGTTLVDLVDSGVATIDGDAARVLALWDTLTDFPLFYAIIEP</sequence>
<reference evidence="7" key="1">
    <citation type="submission" date="2018-05" db="EMBL/GenBank/DDBJ databases">
        <authorList>
            <person name="Lanie J.A."/>
            <person name="Ng W.-L."/>
            <person name="Kazmierczak K.M."/>
            <person name="Andrzejewski T.M."/>
            <person name="Davidsen T.M."/>
            <person name="Wayne K.J."/>
            <person name="Tettelin H."/>
            <person name="Glass J.I."/>
            <person name="Rusch D."/>
            <person name="Podicherti R."/>
            <person name="Tsui H.-C.T."/>
            <person name="Winkler M.E."/>
        </authorList>
    </citation>
    <scope>NUCLEOTIDE SEQUENCE</scope>
</reference>
<organism evidence="7">
    <name type="scientific">marine metagenome</name>
    <dbReference type="NCBI Taxonomy" id="408172"/>
    <lineage>
        <taxon>unclassified sequences</taxon>
        <taxon>metagenomes</taxon>
        <taxon>ecological metagenomes</taxon>
    </lineage>
</organism>
<proteinExistence type="inferred from homology"/>
<dbReference type="SUPFAM" id="SSF56281">
    <property type="entry name" value="Metallo-hydrolase/oxidoreductase"/>
    <property type="match status" value="1"/>
</dbReference>
<comment type="similarity">
    <text evidence="4">Belongs to the metallo-beta-lactamase superfamily. Type III sulfatase family.</text>
</comment>
<dbReference type="GO" id="GO:0046872">
    <property type="term" value="F:metal ion binding"/>
    <property type="evidence" value="ECO:0007669"/>
    <property type="project" value="UniProtKB-KW"/>
</dbReference>
<dbReference type="GO" id="GO:0018741">
    <property type="term" value="F:linear primary-alkylsulfatase activity"/>
    <property type="evidence" value="ECO:0007669"/>
    <property type="project" value="InterPro"/>
</dbReference>
<dbReference type="CDD" id="cd07710">
    <property type="entry name" value="arylsulfatase_Sdsa1-like_MBL-fold"/>
    <property type="match status" value="1"/>
</dbReference>
<dbReference type="InterPro" id="IPR036866">
    <property type="entry name" value="RibonucZ/Hydroxyglut_hydro"/>
</dbReference>
<evidence type="ECO:0000256" key="1">
    <source>
        <dbReference type="ARBA" id="ARBA00022723"/>
    </source>
</evidence>
<feature type="region of interest" description="Disordered" evidence="5">
    <location>
        <begin position="1"/>
        <end position="28"/>
    </location>
</feature>
<dbReference type="InterPro" id="IPR029229">
    <property type="entry name" value="Alkyl_sulf_C"/>
</dbReference>
<keyword evidence="1" id="KW-0479">Metal-binding</keyword>
<dbReference type="SUPFAM" id="SSF55718">
    <property type="entry name" value="SCP-like"/>
    <property type="match status" value="1"/>
</dbReference>
<evidence type="ECO:0000256" key="4">
    <source>
        <dbReference type="ARBA" id="ARBA00033751"/>
    </source>
</evidence>
<dbReference type="InterPro" id="IPR044097">
    <property type="entry name" value="Bds1/SdsA1_MBL-fold"/>
</dbReference>
<dbReference type="InterPro" id="IPR036527">
    <property type="entry name" value="SCP2_sterol-bd_dom_sf"/>
</dbReference>
<dbReference type="GO" id="GO:0018909">
    <property type="term" value="P:dodecyl sulfate metabolic process"/>
    <property type="evidence" value="ECO:0007669"/>
    <property type="project" value="InterPro"/>
</dbReference>
<protein>
    <recommendedName>
        <fullName evidence="6">Metallo-beta-lactamase domain-containing protein</fullName>
    </recommendedName>
</protein>
<keyword evidence="3" id="KW-0862">Zinc</keyword>